<accession>A0A183JBD4</accession>
<dbReference type="WBParaSite" id="SBAD_0001359901-mRNA-1">
    <property type="protein sequence ID" value="SBAD_0001359901-mRNA-1"/>
    <property type="gene ID" value="SBAD_0001359901"/>
</dbReference>
<dbReference type="Proteomes" id="UP000270296">
    <property type="component" value="Unassembled WGS sequence"/>
</dbReference>
<evidence type="ECO:0000313" key="2">
    <source>
        <dbReference type="EMBL" id="VDP55163.1"/>
    </source>
</evidence>
<sequence>MVDVEQLHVSTQKEENIETKQLYFYLYHALQKCLAHG</sequence>
<reference evidence="4" key="1">
    <citation type="submission" date="2016-06" db="UniProtKB">
        <authorList>
            <consortium name="WormBaseParasite"/>
        </authorList>
    </citation>
    <scope>IDENTIFICATION</scope>
</reference>
<dbReference type="GO" id="GO:0006355">
    <property type="term" value="P:regulation of DNA-templated transcription"/>
    <property type="evidence" value="ECO:0007669"/>
    <property type="project" value="InterPro"/>
</dbReference>
<dbReference type="GO" id="GO:0004402">
    <property type="term" value="F:histone acetyltransferase activity"/>
    <property type="evidence" value="ECO:0007669"/>
    <property type="project" value="InterPro"/>
</dbReference>
<dbReference type="OrthoDB" id="1937912at2759"/>
<evidence type="ECO:0000313" key="4">
    <source>
        <dbReference type="WBParaSite" id="SBAD_0001359901-mRNA-1"/>
    </source>
</evidence>
<name>A0A183JBD4_9BILA</name>
<protein>
    <submittedName>
        <fullName evidence="4">PCAF_N domain-containing protein</fullName>
    </submittedName>
</protein>
<evidence type="ECO:0000313" key="3">
    <source>
        <dbReference type="Proteomes" id="UP000270296"/>
    </source>
</evidence>
<organism evidence="4">
    <name type="scientific">Soboliphyme baturini</name>
    <dbReference type="NCBI Taxonomy" id="241478"/>
    <lineage>
        <taxon>Eukaryota</taxon>
        <taxon>Metazoa</taxon>
        <taxon>Ecdysozoa</taxon>
        <taxon>Nematoda</taxon>
        <taxon>Enoplea</taxon>
        <taxon>Dorylaimia</taxon>
        <taxon>Dioctophymatida</taxon>
        <taxon>Dioctophymatoidea</taxon>
        <taxon>Soboliphymatidae</taxon>
        <taxon>Soboliphyme</taxon>
    </lineage>
</organism>
<dbReference type="Pfam" id="PF06466">
    <property type="entry name" value="PCAF_N"/>
    <property type="match status" value="1"/>
</dbReference>
<feature type="domain" description="PCAF N-terminal" evidence="1">
    <location>
        <begin position="1"/>
        <end position="35"/>
    </location>
</feature>
<evidence type="ECO:0000259" key="1">
    <source>
        <dbReference type="Pfam" id="PF06466"/>
    </source>
</evidence>
<dbReference type="GO" id="GO:0005634">
    <property type="term" value="C:nucleus"/>
    <property type="evidence" value="ECO:0007669"/>
    <property type="project" value="InterPro"/>
</dbReference>
<reference evidence="2 3" key="2">
    <citation type="submission" date="2018-11" db="EMBL/GenBank/DDBJ databases">
        <authorList>
            <consortium name="Pathogen Informatics"/>
        </authorList>
    </citation>
    <scope>NUCLEOTIDE SEQUENCE [LARGE SCALE GENOMIC DNA]</scope>
</reference>
<gene>
    <name evidence="2" type="ORF">SBAD_LOCUS13182</name>
</gene>
<proteinExistence type="predicted"/>
<dbReference type="InterPro" id="IPR009464">
    <property type="entry name" value="PCAF_N"/>
</dbReference>
<dbReference type="EMBL" id="UZAM01021105">
    <property type="protein sequence ID" value="VDP55163.1"/>
    <property type="molecule type" value="Genomic_DNA"/>
</dbReference>
<keyword evidence="3" id="KW-1185">Reference proteome</keyword>
<dbReference type="AlphaFoldDB" id="A0A183JBD4"/>